<proteinExistence type="predicted"/>
<dbReference type="AlphaFoldDB" id="A0A3R8T362"/>
<evidence type="ECO:0000256" key="7">
    <source>
        <dbReference type="ARBA" id="ARBA00023065"/>
    </source>
</evidence>
<sequence>MLGAAACTLSSTVAMAQSDRSLTIYGRLNTGLEVVRASAGDSVTRLSNYRSVLGFRGEEALGGGLRALWQLEGSLALDTGAGSSFTNRDTRVGLAGPWGTAFAGVWTLPYNAATSGFDPFYPTTAGYMAIMGNGSASISDNVQNTSSFDRRQVNQLQYWSPRLGGVTVKLGYALPEETVAGSGARPWLASGSLVYEAEGLVLAAAVEHHEAYQARDTADIGVKLGAAYQWAGARLAAVVERLNYETTSGDLTRQAWYVSGTYRIGQGTLKAGYARAGNGSGRSRARVGAIHSGPSTGASQLTVGYDHELSRRTTLQAFVSQIDNQRQGLHDFAINEAGLSAGQRAGVFTVGMRHSF</sequence>
<keyword evidence="13" id="KW-1185">Reference proteome</keyword>
<evidence type="ECO:0000256" key="3">
    <source>
        <dbReference type="ARBA" id="ARBA00022448"/>
    </source>
</evidence>
<dbReference type="InterPro" id="IPR023614">
    <property type="entry name" value="Porin_dom_sf"/>
</dbReference>
<dbReference type="GO" id="GO:0015288">
    <property type="term" value="F:porin activity"/>
    <property type="evidence" value="ECO:0007669"/>
    <property type="project" value="UniProtKB-KW"/>
</dbReference>
<dbReference type="EMBL" id="RSED01000005">
    <property type="protein sequence ID" value="RRS05043.1"/>
    <property type="molecule type" value="Genomic_DNA"/>
</dbReference>
<keyword evidence="5" id="KW-0812">Transmembrane</keyword>
<reference evidence="12 13" key="1">
    <citation type="submission" date="2018-12" db="EMBL/GenBank/DDBJ databases">
        <title>The whole draft genome of Aquabacterium sp. SJQ9.</title>
        <authorList>
            <person name="Sun L."/>
            <person name="Gao X."/>
            <person name="Chen W."/>
            <person name="Huang K."/>
        </authorList>
    </citation>
    <scope>NUCLEOTIDE SEQUENCE [LARGE SCALE GENOMIC DNA]</scope>
    <source>
        <strain evidence="12 13">SJQ9</strain>
    </source>
</reference>
<comment type="subcellular location">
    <subcellularLocation>
        <location evidence="1">Cell outer membrane</location>
        <topology evidence="1">Multi-pass membrane protein</topology>
    </subcellularLocation>
</comment>
<dbReference type="SUPFAM" id="SSF56935">
    <property type="entry name" value="Porins"/>
    <property type="match status" value="1"/>
</dbReference>
<dbReference type="GO" id="GO:0009279">
    <property type="term" value="C:cell outer membrane"/>
    <property type="evidence" value="ECO:0007669"/>
    <property type="project" value="UniProtKB-SubCell"/>
</dbReference>
<gene>
    <name evidence="12" type="ORF">EIP75_08525</name>
</gene>
<evidence type="ECO:0000256" key="1">
    <source>
        <dbReference type="ARBA" id="ARBA00004571"/>
    </source>
</evidence>
<keyword evidence="10" id="KW-0998">Cell outer membrane</keyword>
<evidence type="ECO:0000256" key="2">
    <source>
        <dbReference type="ARBA" id="ARBA00011233"/>
    </source>
</evidence>
<name>A0A3R8T362_9BURK</name>
<dbReference type="PANTHER" id="PTHR34501:SF9">
    <property type="entry name" value="MAJOR OUTER MEMBRANE PROTEIN P.IA"/>
    <property type="match status" value="1"/>
</dbReference>
<dbReference type="InterPro" id="IPR050298">
    <property type="entry name" value="Gram-neg_bact_OMP"/>
</dbReference>
<keyword evidence="4" id="KW-1134">Transmembrane beta strand</keyword>
<dbReference type="OrthoDB" id="5293374at2"/>
<evidence type="ECO:0000256" key="9">
    <source>
        <dbReference type="ARBA" id="ARBA00023136"/>
    </source>
</evidence>
<dbReference type="Pfam" id="PF13609">
    <property type="entry name" value="Porin_4"/>
    <property type="match status" value="1"/>
</dbReference>
<evidence type="ECO:0000256" key="5">
    <source>
        <dbReference type="ARBA" id="ARBA00022692"/>
    </source>
</evidence>
<dbReference type="GO" id="GO:0046930">
    <property type="term" value="C:pore complex"/>
    <property type="evidence" value="ECO:0007669"/>
    <property type="project" value="UniProtKB-KW"/>
</dbReference>
<evidence type="ECO:0000259" key="11">
    <source>
        <dbReference type="Pfam" id="PF13609"/>
    </source>
</evidence>
<evidence type="ECO:0000313" key="13">
    <source>
        <dbReference type="Proteomes" id="UP000269265"/>
    </source>
</evidence>
<keyword evidence="8" id="KW-0626">Porin</keyword>
<dbReference type="PANTHER" id="PTHR34501">
    <property type="entry name" value="PROTEIN YDDL-RELATED"/>
    <property type="match status" value="1"/>
</dbReference>
<evidence type="ECO:0000256" key="4">
    <source>
        <dbReference type="ARBA" id="ARBA00022452"/>
    </source>
</evidence>
<keyword evidence="7" id="KW-0406">Ion transport</keyword>
<dbReference type="Gene3D" id="2.40.160.10">
    <property type="entry name" value="Porin"/>
    <property type="match status" value="1"/>
</dbReference>
<keyword evidence="3" id="KW-0813">Transport</keyword>
<evidence type="ECO:0000256" key="6">
    <source>
        <dbReference type="ARBA" id="ARBA00022729"/>
    </source>
</evidence>
<accession>A0A3R8T362</accession>
<organism evidence="12 13">
    <name type="scientific">Aquabacterium soli</name>
    <dbReference type="NCBI Taxonomy" id="2493092"/>
    <lineage>
        <taxon>Bacteria</taxon>
        <taxon>Pseudomonadati</taxon>
        <taxon>Pseudomonadota</taxon>
        <taxon>Betaproteobacteria</taxon>
        <taxon>Burkholderiales</taxon>
        <taxon>Aquabacterium</taxon>
    </lineage>
</organism>
<evidence type="ECO:0000256" key="8">
    <source>
        <dbReference type="ARBA" id="ARBA00023114"/>
    </source>
</evidence>
<dbReference type="GO" id="GO:0006811">
    <property type="term" value="P:monoatomic ion transport"/>
    <property type="evidence" value="ECO:0007669"/>
    <property type="project" value="UniProtKB-KW"/>
</dbReference>
<dbReference type="InterPro" id="IPR033900">
    <property type="entry name" value="Gram_neg_porin_domain"/>
</dbReference>
<protein>
    <submittedName>
        <fullName evidence="12">Porin</fullName>
    </submittedName>
</protein>
<dbReference type="PRINTS" id="PR00184">
    <property type="entry name" value="NEISSPPORIN"/>
</dbReference>
<evidence type="ECO:0000313" key="12">
    <source>
        <dbReference type="EMBL" id="RRS05043.1"/>
    </source>
</evidence>
<feature type="domain" description="Porin" evidence="11">
    <location>
        <begin position="4"/>
        <end position="325"/>
    </location>
</feature>
<evidence type="ECO:0000256" key="10">
    <source>
        <dbReference type="ARBA" id="ARBA00023237"/>
    </source>
</evidence>
<keyword evidence="9" id="KW-0472">Membrane</keyword>
<comment type="subunit">
    <text evidence="2">Homotrimer.</text>
</comment>
<keyword evidence="6" id="KW-0732">Signal</keyword>
<dbReference type="Proteomes" id="UP000269265">
    <property type="component" value="Unassembled WGS sequence"/>
</dbReference>
<dbReference type="InterPro" id="IPR002299">
    <property type="entry name" value="Porin_Neis"/>
</dbReference>
<dbReference type="CDD" id="cd00342">
    <property type="entry name" value="gram_neg_porins"/>
    <property type="match status" value="1"/>
</dbReference>
<comment type="caution">
    <text evidence="12">The sequence shown here is derived from an EMBL/GenBank/DDBJ whole genome shotgun (WGS) entry which is preliminary data.</text>
</comment>